<name>A0A2T0WZB4_9RHOB</name>
<accession>A0A2T0WZB4</accession>
<gene>
    <name evidence="1" type="ORF">BCF33_2736</name>
</gene>
<comment type="caution">
    <text evidence="1">The sequence shown here is derived from an EMBL/GenBank/DDBJ whole genome shotgun (WGS) entry which is preliminary data.</text>
</comment>
<dbReference type="Proteomes" id="UP000238801">
    <property type="component" value="Unassembled WGS sequence"/>
</dbReference>
<evidence type="ECO:0000313" key="1">
    <source>
        <dbReference type="EMBL" id="PRY92043.1"/>
    </source>
</evidence>
<organism evidence="1 2">
    <name type="scientific">Hasllibacter halocynthiae</name>
    <dbReference type="NCBI Taxonomy" id="595589"/>
    <lineage>
        <taxon>Bacteria</taxon>
        <taxon>Pseudomonadati</taxon>
        <taxon>Pseudomonadota</taxon>
        <taxon>Alphaproteobacteria</taxon>
        <taxon>Rhodobacterales</taxon>
        <taxon>Roseobacteraceae</taxon>
        <taxon>Hasllibacter</taxon>
    </lineage>
</organism>
<keyword evidence="2" id="KW-1185">Reference proteome</keyword>
<dbReference type="AlphaFoldDB" id="A0A2T0WZB4"/>
<protein>
    <recommendedName>
        <fullName evidence="3">Photosynthetic complex assembly protein</fullName>
    </recommendedName>
</protein>
<reference evidence="1 2" key="1">
    <citation type="submission" date="2018-03" db="EMBL/GenBank/DDBJ databases">
        <title>Genomic Encyclopedia of Archaeal and Bacterial Type Strains, Phase II (KMG-II): from individual species to whole genera.</title>
        <authorList>
            <person name="Goeker M."/>
        </authorList>
    </citation>
    <scope>NUCLEOTIDE SEQUENCE [LARGE SCALE GENOMIC DNA]</scope>
    <source>
        <strain evidence="1 2">DSM 29318</strain>
    </source>
</reference>
<evidence type="ECO:0000313" key="2">
    <source>
        <dbReference type="Proteomes" id="UP000238801"/>
    </source>
</evidence>
<sequence length="162" mass="15857">MSGAQKSAGAPAQGRVFLLLLGGGGAATLAALALLSWGAEGPPDGGMPPGATSAAPGAWTASAVLRIAEGPAGTLRVTPPAGAPELLRIDGDLFAITALRGAAGWLNHVPSGGEGRVLLLRHAGGGLFAAGADGGPEARLVALDAFGADNRRALERFLPPEG</sequence>
<proteinExistence type="predicted"/>
<dbReference type="EMBL" id="PVTT01000003">
    <property type="protein sequence ID" value="PRY92043.1"/>
    <property type="molecule type" value="Genomic_DNA"/>
</dbReference>
<evidence type="ECO:0008006" key="3">
    <source>
        <dbReference type="Google" id="ProtNLM"/>
    </source>
</evidence>
<dbReference type="RefSeq" id="WP_106161762.1">
    <property type="nucleotide sequence ID" value="NZ_PVTT01000003.1"/>
</dbReference>